<dbReference type="STRING" id="452084.AR438_05380"/>
<dbReference type="InterPro" id="IPR002577">
    <property type="entry name" value="HTH_HxlR"/>
</dbReference>
<evidence type="ECO:0000256" key="2">
    <source>
        <dbReference type="ARBA" id="ARBA00023125"/>
    </source>
</evidence>
<dbReference type="GO" id="GO:0003677">
    <property type="term" value="F:DNA binding"/>
    <property type="evidence" value="ECO:0007669"/>
    <property type="project" value="UniProtKB-KW"/>
</dbReference>
<proteinExistence type="predicted"/>
<dbReference type="PANTHER" id="PTHR33204:SF29">
    <property type="entry name" value="TRANSCRIPTIONAL REGULATOR"/>
    <property type="match status" value="1"/>
</dbReference>
<dbReference type="InterPro" id="IPR036390">
    <property type="entry name" value="WH_DNA-bd_sf"/>
</dbReference>
<dbReference type="Gene3D" id="1.10.10.10">
    <property type="entry name" value="Winged helix-like DNA-binding domain superfamily/Winged helix DNA-binding domain"/>
    <property type="match status" value="1"/>
</dbReference>
<dbReference type="RefSeq" id="WP_050377273.1">
    <property type="nucleotide sequence ID" value="NZ_JABCJF010000009.1"/>
</dbReference>
<feature type="domain" description="HTH hxlR-type" evidence="4">
    <location>
        <begin position="13"/>
        <end position="111"/>
    </location>
</feature>
<keyword evidence="2" id="KW-0238">DNA-binding</keyword>
<dbReference type="EMBL" id="LLYZ01000003">
    <property type="protein sequence ID" value="KQK26677.1"/>
    <property type="molecule type" value="Genomic_DNA"/>
</dbReference>
<keyword evidence="1" id="KW-0805">Transcription regulation</keyword>
<sequence length="115" mass="13497">MPDFVSDKHLFHNPVEFALSKIGGTYKMPILWRVKDKAWRYSELSNSIPHISDRMLSKNLKELLEDGFITKEIFPEVPPRTEYNITERGRKAIEIITVLRNYGLNLMKDFGIEEK</sequence>
<evidence type="ECO:0000313" key="5">
    <source>
        <dbReference type="EMBL" id="KQK26677.1"/>
    </source>
</evidence>
<dbReference type="EMBL" id="JABCJF010000009">
    <property type="protein sequence ID" value="NMR35541.1"/>
    <property type="molecule type" value="Genomic_DNA"/>
</dbReference>
<keyword evidence="3" id="KW-0804">Transcription</keyword>
<reference evidence="5 7" key="1">
    <citation type="submission" date="2015-10" db="EMBL/GenBank/DDBJ databases">
        <title>Chryseobacterium aquaticum genome.</title>
        <authorList>
            <person name="Newman J.D."/>
            <person name="Ferguson M.B."/>
            <person name="Miller J.R."/>
        </authorList>
    </citation>
    <scope>NUCLEOTIDE SEQUENCE [LARGE SCALE GENOMIC DNA]</scope>
    <source>
        <strain evidence="5 7">KCTC 12483</strain>
    </source>
</reference>
<evidence type="ECO:0000313" key="6">
    <source>
        <dbReference type="EMBL" id="NMR35541.1"/>
    </source>
</evidence>
<dbReference type="Pfam" id="PF01638">
    <property type="entry name" value="HxlR"/>
    <property type="match status" value="1"/>
</dbReference>
<gene>
    <name evidence="5" type="ORF">AR438_05380</name>
    <name evidence="6" type="ORF">HIO71_15285</name>
</gene>
<dbReference type="Proteomes" id="UP000051682">
    <property type="component" value="Unassembled WGS sequence"/>
</dbReference>
<evidence type="ECO:0000256" key="1">
    <source>
        <dbReference type="ARBA" id="ARBA00023015"/>
    </source>
</evidence>
<comment type="caution">
    <text evidence="5">The sequence shown here is derived from an EMBL/GenBank/DDBJ whole genome shotgun (WGS) entry which is preliminary data.</text>
</comment>
<name>A0A0Q3HVN7_9FLAO</name>
<evidence type="ECO:0000256" key="3">
    <source>
        <dbReference type="ARBA" id="ARBA00023163"/>
    </source>
</evidence>
<dbReference type="Proteomes" id="UP000548067">
    <property type="component" value="Unassembled WGS sequence"/>
</dbReference>
<evidence type="ECO:0000313" key="8">
    <source>
        <dbReference type="Proteomes" id="UP000548067"/>
    </source>
</evidence>
<evidence type="ECO:0000313" key="7">
    <source>
        <dbReference type="Proteomes" id="UP000051682"/>
    </source>
</evidence>
<accession>A0A0Q3HVN7</accession>
<dbReference type="PROSITE" id="PS51118">
    <property type="entry name" value="HTH_HXLR"/>
    <property type="match status" value="1"/>
</dbReference>
<dbReference type="PANTHER" id="PTHR33204">
    <property type="entry name" value="TRANSCRIPTIONAL REGULATOR, MARR FAMILY"/>
    <property type="match status" value="1"/>
</dbReference>
<dbReference type="OrthoDB" id="9797599at2"/>
<dbReference type="InterPro" id="IPR036388">
    <property type="entry name" value="WH-like_DNA-bd_sf"/>
</dbReference>
<dbReference type="SUPFAM" id="SSF46785">
    <property type="entry name" value="Winged helix' DNA-binding domain"/>
    <property type="match status" value="1"/>
</dbReference>
<protein>
    <submittedName>
        <fullName evidence="6">Helix-turn-helix transcriptional regulator</fullName>
    </submittedName>
    <submittedName>
        <fullName evidence="5">MarR family transcriptional regulator</fullName>
    </submittedName>
</protein>
<keyword evidence="7" id="KW-1185">Reference proteome</keyword>
<reference evidence="6 8" key="2">
    <citation type="submission" date="2020-04" db="EMBL/GenBank/DDBJ databases">
        <title>Genome analysis and antimicrobial resistance characteristics of Chryseobacterium aquaticum isolated from farmed salmonids.</title>
        <authorList>
            <person name="Saticioglu I.B."/>
            <person name="Duman M."/>
            <person name="Altun S."/>
        </authorList>
    </citation>
    <scope>NUCLEOTIDE SEQUENCE [LARGE SCALE GENOMIC DNA]</scope>
    <source>
        <strain evidence="6 8">C-174</strain>
    </source>
</reference>
<evidence type="ECO:0000259" key="4">
    <source>
        <dbReference type="PROSITE" id="PS51118"/>
    </source>
</evidence>
<dbReference type="AlphaFoldDB" id="A0A0Q3HVN7"/>
<organism evidence="5 7">
    <name type="scientific">Chryseobacterium aquaticum</name>
    <dbReference type="NCBI Taxonomy" id="452084"/>
    <lineage>
        <taxon>Bacteria</taxon>
        <taxon>Pseudomonadati</taxon>
        <taxon>Bacteroidota</taxon>
        <taxon>Flavobacteriia</taxon>
        <taxon>Flavobacteriales</taxon>
        <taxon>Weeksellaceae</taxon>
        <taxon>Chryseobacterium group</taxon>
        <taxon>Chryseobacterium</taxon>
    </lineage>
</organism>